<dbReference type="Proteomes" id="UP000092993">
    <property type="component" value="Unassembled WGS sequence"/>
</dbReference>
<dbReference type="OrthoDB" id="5427664at2759"/>
<feature type="transmembrane region" description="Helical" evidence="1">
    <location>
        <begin position="256"/>
        <end position="274"/>
    </location>
</feature>
<sequence>MCTISSTLLNNATWAALVCSSSDSSSPCSAICANPDLSGIGVRVAFYLQSFLNTLLVIFSPGIRCPKGGSAITLHHATLVLNFATLSCISSLVVAPILPIWQLTPEEYCVRRLALDDDAAEGAIIDEKRIKQLEAAQSKERLILALALLTQVVLQWAWAATPNLSSSSRNSLRGRIHDDKLFFVWVLWLLFSLGITLFMTIVLAVTSGPRSQNGLSRHSTFSSAGNSRSHSRTRAMRAVYASAIQAIPSWNNRSQLFIFCYNILAFALWLIFIVSSELQIRANCIFQERTIYKALGR</sequence>
<proteinExistence type="predicted"/>
<dbReference type="EMBL" id="LUGG01000011">
    <property type="protein sequence ID" value="OBZ71733.1"/>
    <property type="molecule type" value="Genomic_DNA"/>
</dbReference>
<reference evidence="2 3" key="1">
    <citation type="submission" date="2016-03" db="EMBL/GenBank/DDBJ databases">
        <title>Whole genome sequencing of Grifola frondosa 9006-11.</title>
        <authorList>
            <person name="Min B."/>
            <person name="Park H."/>
            <person name="Kim J.-G."/>
            <person name="Cho H."/>
            <person name="Oh Y.-L."/>
            <person name="Kong W.-S."/>
            <person name="Choi I.-G."/>
        </authorList>
    </citation>
    <scope>NUCLEOTIDE SEQUENCE [LARGE SCALE GENOMIC DNA]</scope>
    <source>
        <strain evidence="2 3">9006-11</strain>
    </source>
</reference>
<keyword evidence="1" id="KW-1133">Transmembrane helix</keyword>
<evidence type="ECO:0000313" key="3">
    <source>
        <dbReference type="Proteomes" id="UP000092993"/>
    </source>
</evidence>
<dbReference type="OMA" id="CAICANT"/>
<gene>
    <name evidence="2" type="ORF">A0H81_08882</name>
</gene>
<dbReference type="AlphaFoldDB" id="A0A1C7M421"/>
<evidence type="ECO:0000256" key="1">
    <source>
        <dbReference type="SAM" id="Phobius"/>
    </source>
</evidence>
<keyword evidence="1" id="KW-0812">Transmembrane</keyword>
<feature type="transmembrane region" description="Helical" evidence="1">
    <location>
        <begin position="181"/>
        <end position="205"/>
    </location>
</feature>
<name>A0A1C7M421_GRIFR</name>
<organism evidence="2 3">
    <name type="scientific">Grifola frondosa</name>
    <name type="common">Maitake</name>
    <name type="synonym">Polyporus frondosus</name>
    <dbReference type="NCBI Taxonomy" id="5627"/>
    <lineage>
        <taxon>Eukaryota</taxon>
        <taxon>Fungi</taxon>
        <taxon>Dikarya</taxon>
        <taxon>Basidiomycota</taxon>
        <taxon>Agaricomycotina</taxon>
        <taxon>Agaricomycetes</taxon>
        <taxon>Polyporales</taxon>
        <taxon>Grifolaceae</taxon>
        <taxon>Grifola</taxon>
    </lineage>
</organism>
<feature type="transmembrane region" description="Helical" evidence="1">
    <location>
        <begin position="79"/>
        <end position="101"/>
    </location>
</feature>
<protein>
    <submittedName>
        <fullName evidence="2">Uncharacterized protein</fullName>
    </submittedName>
</protein>
<comment type="caution">
    <text evidence="2">The sequence shown here is derived from an EMBL/GenBank/DDBJ whole genome shotgun (WGS) entry which is preliminary data.</text>
</comment>
<keyword evidence="3" id="KW-1185">Reference proteome</keyword>
<keyword evidence="1" id="KW-0472">Membrane</keyword>
<accession>A0A1C7M421</accession>
<evidence type="ECO:0000313" key="2">
    <source>
        <dbReference type="EMBL" id="OBZ71733.1"/>
    </source>
</evidence>
<feature type="transmembrane region" description="Helical" evidence="1">
    <location>
        <begin position="142"/>
        <end position="160"/>
    </location>
</feature>